<evidence type="ECO:0000313" key="2">
    <source>
        <dbReference type="EMBL" id="EET03103.1"/>
    </source>
</evidence>
<organism evidence="2">
    <name type="scientific">Burkholderia pseudomallei 1710a</name>
    <dbReference type="NCBI Taxonomy" id="320371"/>
    <lineage>
        <taxon>Bacteria</taxon>
        <taxon>Pseudomonadati</taxon>
        <taxon>Pseudomonadota</taxon>
        <taxon>Betaproteobacteria</taxon>
        <taxon>Burkholderiales</taxon>
        <taxon>Burkholderiaceae</taxon>
        <taxon>Burkholderia</taxon>
        <taxon>pseudomallei group</taxon>
    </lineage>
</organism>
<sequence>MSRRHGARAPVTAQGRRQFTASRRRRSRESGGSRGRRAHRQRMPIVPRAYVTPVPDGIVDAEGRAFAHSRGA</sequence>
<proteinExistence type="predicted"/>
<accession>A0A0E1VQK0</accession>
<dbReference type="Proteomes" id="UP000001812">
    <property type="component" value="Chromosome II"/>
</dbReference>
<dbReference type="EMBL" id="CM000833">
    <property type="protein sequence ID" value="EET03103.1"/>
    <property type="molecule type" value="Genomic_DNA"/>
</dbReference>
<reference evidence="2" key="1">
    <citation type="submission" date="2009-05" db="EMBL/GenBank/DDBJ databases">
        <authorList>
            <person name="Harkins D.M."/>
            <person name="DeShazer D."/>
            <person name="Woods D.E."/>
            <person name="Brinkac L.M."/>
            <person name="Brown K.A."/>
            <person name="Hung G.C."/>
            <person name="Tuanyok A."/>
            <person name="Zhang B."/>
            <person name="Nierman W.C."/>
        </authorList>
    </citation>
    <scope>NUCLEOTIDE SEQUENCE [LARGE SCALE GENOMIC DNA]</scope>
    <source>
        <strain evidence="2">1710a</strain>
    </source>
</reference>
<protein>
    <submittedName>
        <fullName evidence="2">Uncharacterized protein</fullName>
    </submittedName>
</protein>
<evidence type="ECO:0000256" key="1">
    <source>
        <dbReference type="SAM" id="MobiDB-lite"/>
    </source>
</evidence>
<dbReference type="HOGENOM" id="CLU_201653_0_0_4"/>
<feature type="region of interest" description="Disordered" evidence="1">
    <location>
        <begin position="1"/>
        <end position="49"/>
    </location>
</feature>
<dbReference type="AlphaFoldDB" id="A0A0E1VQK0"/>
<gene>
    <name evidence="2" type="ORF">BURPS1710A_A0500</name>
</gene>
<name>A0A0E1VQK0_BURPE</name>